<feature type="domain" description="RNA polymerase sigma-70 region 4" evidence="5">
    <location>
        <begin position="137"/>
        <end position="183"/>
    </location>
</feature>
<accession>A0A0V8HD77</accession>
<keyword evidence="4" id="KW-0804">Transcription</keyword>
<dbReference type="RefSeq" id="WP_058299489.1">
    <property type="nucleotide sequence ID" value="NZ_FMAU01000004.1"/>
</dbReference>
<dbReference type="InterPro" id="IPR013324">
    <property type="entry name" value="RNA_pol_sigma_r3/r4-like"/>
</dbReference>
<gene>
    <name evidence="6" type="ORF">GA0061094_3561</name>
</gene>
<keyword evidence="2" id="KW-0731">Sigma factor</keyword>
<evidence type="ECO:0000256" key="2">
    <source>
        <dbReference type="ARBA" id="ARBA00023082"/>
    </source>
</evidence>
<dbReference type="GO" id="GO:0006352">
    <property type="term" value="P:DNA-templated transcription initiation"/>
    <property type="evidence" value="ECO:0007669"/>
    <property type="project" value="InterPro"/>
</dbReference>
<evidence type="ECO:0000256" key="3">
    <source>
        <dbReference type="ARBA" id="ARBA00023125"/>
    </source>
</evidence>
<dbReference type="InterPro" id="IPR007630">
    <property type="entry name" value="RNA_pol_sigma70_r4"/>
</dbReference>
<dbReference type="Gene3D" id="1.20.140.160">
    <property type="match status" value="1"/>
</dbReference>
<protein>
    <submittedName>
        <fullName evidence="6">RNA polymerase sigma factor, sigma-70 family</fullName>
    </submittedName>
</protein>
<reference evidence="7" key="1">
    <citation type="submission" date="2016-08" db="EMBL/GenBank/DDBJ databases">
        <authorList>
            <person name="Varghese N."/>
            <person name="Submissions Spin"/>
        </authorList>
    </citation>
    <scope>NUCLEOTIDE SEQUENCE [LARGE SCALE GENOMIC DNA]</scope>
    <source>
        <strain evidence="7">SGD-1123</strain>
    </source>
</reference>
<proteinExistence type="predicted"/>
<dbReference type="AlphaFoldDB" id="A0A0V8HD77"/>
<dbReference type="InterPro" id="IPR014284">
    <property type="entry name" value="RNA_pol_sigma-70_dom"/>
</dbReference>
<dbReference type="PANTHER" id="PTHR30385">
    <property type="entry name" value="SIGMA FACTOR F FLAGELLAR"/>
    <property type="match status" value="1"/>
</dbReference>
<dbReference type="Proteomes" id="UP000181997">
    <property type="component" value="Unassembled WGS sequence"/>
</dbReference>
<organism evidence="6 7">
    <name type="scientific">[Bacillus] enclensis</name>
    <dbReference type="NCBI Taxonomy" id="1402860"/>
    <lineage>
        <taxon>Bacteria</taxon>
        <taxon>Bacillati</taxon>
        <taxon>Bacillota</taxon>
        <taxon>Bacilli</taxon>
        <taxon>Bacillales</taxon>
        <taxon>Bacillaceae</taxon>
        <taxon>Rossellomorea</taxon>
    </lineage>
</organism>
<dbReference type="Pfam" id="PF04545">
    <property type="entry name" value="Sigma70_r4"/>
    <property type="match status" value="1"/>
</dbReference>
<dbReference type="CDD" id="cd06171">
    <property type="entry name" value="Sigma70_r4"/>
    <property type="match status" value="1"/>
</dbReference>
<dbReference type="PANTHER" id="PTHR30385:SF7">
    <property type="entry name" value="RNA POLYMERASE SIGMA FACTOR FLIA"/>
    <property type="match status" value="1"/>
</dbReference>
<keyword evidence="3" id="KW-0238">DNA-binding</keyword>
<dbReference type="SUPFAM" id="SSF88659">
    <property type="entry name" value="Sigma3 and sigma4 domains of RNA polymerase sigma factors"/>
    <property type="match status" value="1"/>
</dbReference>
<sequence length="189" mass="21822">MDSLKERFYRIYPDLKGNKAVESFMNRPEHQELLREFLTSPSASSEDCLNEAFKAHYFGIRFTSYVSSSLYFHSVNFDKKIRLHRGRQLLTLDQPLGGDEDGTFKDMIPGHGEPISLPEQSLEESITDDSLLHAYRKLTDRQKEILDLAYVRELSDTEIAEILNISQQAVSKSHKKALAKLKEELRKEN</sequence>
<evidence type="ECO:0000259" key="5">
    <source>
        <dbReference type="Pfam" id="PF04545"/>
    </source>
</evidence>
<dbReference type="NCBIfam" id="TIGR02937">
    <property type="entry name" value="sigma70-ECF"/>
    <property type="match status" value="1"/>
</dbReference>
<dbReference type="GO" id="GO:0003677">
    <property type="term" value="F:DNA binding"/>
    <property type="evidence" value="ECO:0007669"/>
    <property type="project" value="UniProtKB-KW"/>
</dbReference>
<evidence type="ECO:0000256" key="1">
    <source>
        <dbReference type="ARBA" id="ARBA00023015"/>
    </source>
</evidence>
<dbReference type="EMBL" id="FMAU01000004">
    <property type="protein sequence ID" value="SCC26296.1"/>
    <property type="molecule type" value="Genomic_DNA"/>
</dbReference>
<dbReference type="GO" id="GO:0016987">
    <property type="term" value="F:sigma factor activity"/>
    <property type="evidence" value="ECO:0007669"/>
    <property type="project" value="UniProtKB-KW"/>
</dbReference>
<keyword evidence="7" id="KW-1185">Reference proteome</keyword>
<evidence type="ECO:0000313" key="7">
    <source>
        <dbReference type="Proteomes" id="UP000181997"/>
    </source>
</evidence>
<evidence type="ECO:0000313" key="6">
    <source>
        <dbReference type="EMBL" id="SCC26296.1"/>
    </source>
</evidence>
<name>A0A0V8HD77_9BACI</name>
<keyword evidence="1" id="KW-0805">Transcription regulation</keyword>
<evidence type="ECO:0000256" key="4">
    <source>
        <dbReference type="ARBA" id="ARBA00023163"/>
    </source>
</evidence>